<gene>
    <name evidence="1" type="ORF">RGR602_PC02211</name>
</gene>
<reference evidence="1 2" key="1">
    <citation type="submission" date="2013-11" db="EMBL/GenBank/DDBJ databases">
        <title>Complete genome sequence of Rhizobium gallicum bv. gallicum R602.</title>
        <authorList>
            <person name="Bustos P."/>
            <person name="Santamaria R.I."/>
            <person name="Lozano L."/>
            <person name="Acosta J.L."/>
            <person name="Ormeno-Orrillo E."/>
            <person name="Rogel M.A."/>
            <person name="Romero D."/>
            <person name="Cevallos M.A."/>
            <person name="Martinez-Romero E."/>
            <person name="Gonzalez V."/>
        </authorList>
    </citation>
    <scope>NUCLEOTIDE SEQUENCE [LARGE SCALE GENOMIC DNA]</scope>
    <source>
        <strain evidence="1 2">R602</strain>
        <plasmid evidence="1 2">pRgalR602c</plasmid>
    </source>
</reference>
<dbReference type="KEGG" id="rga:RGR602_PC02211"/>
<dbReference type="SUPFAM" id="SSF52540">
    <property type="entry name" value="P-loop containing nucleoside triphosphate hydrolases"/>
    <property type="match status" value="1"/>
</dbReference>
<evidence type="ECO:0000313" key="2">
    <source>
        <dbReference type="Proteomes" id="UP000031368"/>
    </source>
</evidence>
<organism evidence="1 2">
    <name type="scientific">Rhizobium gallicum bv. gallicum R602sp</name>
    <dbReference type="NCBI Taxonomy" id="1041138"/>
    <lineage>
        <taxon>Bacteria</taxon>
        <taxon>Pseudomonadati</taxon>
        <taxon>Pseudomonadota</taxon>
        <taxon>Alphaproteobacteria</taxon>
        <taxon>Hyphomicrobiales</taxon>
        <taxon>Rhizobiaceae</taxon>
        <taxon>Rhizobium/Agrobacterium group</taxon>
        <taxon>Rhizobium</taxon>
    </lineage>
</organism>
<dbReference type="EMBL" id="CP006880">
    <property type="protein sequence ID" value="AJD46230.1"/>
    <property type="molecule type" value="Genomic_DNA"/>
</dbReference>
<proteinExistence type="predicted"/>
<geneLocation type="plasmid" evidence="1 2">
    <name>pRgalR602c</name>
</geneLocation>
<accession>A0A0B4XHJ8</accession>
<keyword evidence="1" id="KW-0614">Plasmid</keyword>
<evidence type="ECO:0000313" key="1">
    <source>
        <dbReference type="EMBL" id="AJD46230.1"/>
    </source>
</evidence>
<keyword evidence="2" id="KW-1185">Reference proteome</keyword>
<dbReference type="Proteomes" id="UP000031368">
    <property type="component" value="Plasmid pRgalR602c"/>
</dbReference>
<sequence length="138" mass="15744">MHWEPGRVGIARGRVLRDKRATGAAQADSWIMEGVYGQLVNMVLDRVTTLIWIDLPEEECVESFKERGIQGGETRTQFDDLLKWVAEYRIRTNNWNSFQVHGRLFAEFSGPKLLLSNRQAVTEFAETLTVCVGEAIDE</sequence>
<dbReference type="HOGENOM" id="CLU_092618_2_0_5"/>
<protein>
    <submittedName>
        <fullName evidence="1">p-loop NTPase domain-containing protein</fullName>
    </submittedName>
</protein>
<dbReference type="InterPro" id="IPR027417">
    <property type="entry name" value="P-loop_NTPase"/>
</dbReference>
<name>A0A0B4XHJ8_9HYPH</name>
<dbReference type="AlphaFoldDB" id="A0A0B4XHJ8"/>